<dbReference type="EMBL" id="KI278653">
    <property type="protein sequence ID" value="ESA19028.1"/>
    <property type="molecule type" value="Genomic_DNA"/>
</dbReference>
<gene>
    <name evidence="1" type="ORF">GLOINDRAFT_20043</name>
</gene>
<dbReference type="AlphaFoldDB" id="U9UKF9"/>
<reference evidence="1" key="1">
    <citation type="submission" date="2013-07" db="EMBL/GenBank/DDBJ databases">
        <title>The genome of an arbuscular mycorrhizal fungus provides insights into the evolution of the oldest plant symbiosis.</title>
        <authorList>
            <consortium name="DOE Joint Genome Institute"/>
            <person name="Tisserant E."/>
            <person name="Malbreil M."/>
            <person name="Kuo A."/>
            <person name="Kohler A."/>
            <person name="Symeonidi A."/>
            <person name="Balestrini R."/>
            <person name="Charron P."/>
            <person name="Duensing N."/>
            <person name="Frei-dit-Frey N."/>
            <person name="Gianinazzi-Pearson V."/>
            <person name="Gilbert B."/>
            <person name="Handa Y."/>
            <person name="Hijri M."/>
            <person name="Kaul R."/>
            <person name="Kawaguchi M."/>
            <person name="Krajinski F."/>
            <person name="Lammers P."/>
            <person name="Lapierre D."/>
            <person name="Masclaux F.G."/>
            <person name="Murat C."/>
            <person name="Morin E."/>
            <person name="Ndikumana S."/>
            <person name="Pagni M."/>
            <person name="Petitpierre D."/>
            <person name="Requena N."/>
            <person name="Rosikiewicz P."/>
            <person name="Riley R."/>
            <person name="Saito K."/>
            <person name="San Clemente H."/>
            <person name="Shapiro H."/>
            <person name="van Tuinen D."/>
            <person name="Becard G."/>
            <person name="Bonfante P."/>
            <person name="Paszkowski U."/>
            <person name="Shachar-Hill Y."/>
            <person name="Young J.P."/>
            <person name="Sanders I.R."/>
            <person name="Henrissat B."/>
            <person name="Rensing S.A."/>
            <person name="Grigoriev I.V."/>
            <person name="Corradi N."/>
            <person name="Roux C."/>
            <person name="Martin F."/>
        </authorList>
    </citation>
    <scope>NUCLEOTIDE SEQUENCE</scope>
    <source>
        <strain evidence="1">DAOM 197198</strain>
    </source>
</reference>
<name>U9UKF9_RHIID</name>
<organism evidence="1">
    <name type="scientific">Rhizophagus irregularis (strain DAOM 181602 / DAOM 197198 / MUCL 43194)</name>
    <name type="common">Arbuscular mycorrhizal fungus</name>
    <name type="synonym">Glomus intraradices</name>
    <dbReference type="NCBI Taxonomy" id="747089"/>
    <lineage>
        <taxon>Eukaryota</taxon>
        <taxon>Fungi</taxon>
        <taxon>Fungi incertae sedis</taxon>
        <taxon>Mucoromycota</taxon>
        <taxon>Glomeromycotina</taxon>
        <taxon>Glomeromycetes</taxon>
        <taxon>Glomerales</taxon>
        <taxon>Glomeraceae</taxon>
        <taxon>Rhizophagus</taxon>
    </lineage>
</organism>
<protein>
    <submittedName>
        <fullName evidence="1">Uncharacterized protein</fullName>
    </submittedName>
</protein>
<accession>U9UKF9</accession>
<dbReference type="HOGENOM" id="CLU_2373878_0_0_1"/>
<proteinExistence type="predicted"/>
<dbReference type="Gene3D" id="1.10.10.1010">
    <property type="entry name" value="Intein homing endonuclease, domain IV"/>
    <property type="match status" value="1"/>
</dbReference>
<sequence length="95" mass="11531">MHFQRNFKNWTSGNDDIDKFIQDTQLSAHKDSEISNALEWIPYDRLDNFAKNKFGKVYKANWIDGKIKYWDNKNKNWIRYGSQYTFWNNSRSGNR</sequence>
<evidence type="ECO:0000313" key="1">
    <source>
        <dbReference type="EMBL" id="ESA19028.1"/>
    </source>
</evidence>